<protein>
    <submittedName>
        <fullName evidence="1">Uncharacterized protein</fullName>
    </submittedName>
</protein>
<proteinExistence type="predicted"/>
<reference evidence="1 2" key="1">
    <citation type="submission" date="2019-06" db="EMBL/GenBank/DDBJ databases">
        <title>A chromosomal-level reference genome of Carpinus fangiana (Coryloideae, Betulaceae).</title>
        <authorList>
            <person name="Yang X."/>
            <person name="Wang Z."/>
            <person name="Zhang L."/>
            <person name="Hao G."/>
            <person name="Liu J."/>
            <person name="Yang Y."/>
        </authorList>
    </citation>
    <scope>NUCLEOTIDE SEQUENCE [LARGE SCALE GENOMIC DNA]</scope>
    <source>
        <strain evidence="1">Cfa_2016G</strain>
        <tissue evidence="1">Leaf</tissue>
    </source>
</reference>
<name>A0A5N6L654_9ROSI</name>
<organism evidence="1 2">
    <name type="scientific">Carpinus fangiana</name>
    <dbReference type="NCBI Taxonomy" id="176857"/>
    <lineage>
        <taxon>Eukaryota</taxon>
        <taxon>Viridiplantae</taxon>
        <taxon>Streptophyta</taxon>
        <taxon>Embryophyta</taxon>
        <taxon>Tracheophyta</taxon>
        <taxon>Spermatophyta</taxon>
        <taxon>Magnoliopsida</taxon>
        <taxon>eudicotyledons</taxon>
        <taxon>Gunneridae</taxon>
        <taxon>Pentapetalae</taxon>
        <taxon>rosids</taxon>
        <taxon>fabids</taxon>
        <taxon>Fagales</taxon>
        <taxon>Betulaceae</taxon>
        <taxon>Carpinus</taxon>
    </lineage>
</organism>
<comment type="caution">
    <text evidence="1">The sequence shown here is derived from an EMBL/GenBank/DDBJ whole genome shotgun (WGS) entry which is preliminary data.</text>
</comment>
<gene>
    <name evidence="1" type="ORF">FH972_027158</name>
</gene>
<evidence type="ECO:0000313" key="1">
    <source>
        <dbReference type="EMBL" id="KAC1896640.1"/>
    </source>
</evidence>
<dbReference type="Proteomes" id="UP000327013">
    <property type="component" value="Unassembled WGS sequence"/>
</dbReference>
<dbReference type="AlphaFoldDB" id="A0A5N6L654"/>
<sequence>MGFLRVHQVREVDFRAGLTRHGAQKPIHLLVLDELEGADLLRAEQLGDANLPGLARGEGDVEAAEREVLG</sequence>
<accession>A0A5N6L654</accession>
<dbReference type="EMBL" id="VIBQ01000600">
    <property type="protein sequence ID" value="KAC1896640.1"/>
    <property type="molecule type" value="Genomic_DNA"/>
</dbReference>
<keyword evidence="2" id="KW-1185">Reference proteome</keyword>
<evidence type="ECO:0000313" key="2">
    <source>
        <dbReference type="Proteomes" id="UP000327013"/>
    </source>
</evidence>